<proteinExistence type="predicted"/>
<dbReference type="EMBL" id="JACBZS010000001">
    <property type="protein sequence ID" value="NYI70711.1"/>
    <property type="molecule type" value="Genomic_DNA"/>
</dbReference>
<protein>
    <submittedName>
        <fullName evidence="1">Uncharacterized protein</fullName>
    </submittedName>
</protein>
<organism evidence="1 2">
    <name type="scientific">Naumannella cuiyingiana</name>
    <dbReference type="NCBI Taxonomy" id="1347891"/>
    <lineage>
        <taxon>Bacteria</taxon>
        <taxon>Bacillati</taxon>
        <taxon>Actinomycetota</taxon>
        <taxon>Actinomycetes</taxon>
        <taxon>Propionibacteriales</taxon>
        <taxon>Propionibacteriaceae</taxon>
        <taxon>Naumannella</taxon>
    </lineage>
</organism>
<sequence length="38" mass="4288">MNKLVGQLVELDILQPARSGSYNRRFFAPRVLDVLVGD</sequence>
<evidence type="ECO:0000313" key="2">
    <source>
        <dbReference type="Proteomes" id="UP000527616"/>
    </source>
</evidence>
<evidence type="ECO:0000313" key="1">
    <source>
        <dbReference type="EMBL" id="NYI70711.1"/>
    </source>
</evidence>
<keyword evidence="2" id="KW-1185">Reference proteome</keyword>
<reference evidence="1 2" key="1">
    <citation type="submission" date="2020-07" db="EMBL/GenBank/DDBJ databases">
        <title>Sequencing the genomes of 1000 actinobacteria strains.</title>
        <authorList>
            <person name="Klenk H.-P."/>
        </authorList>
    </citation>
    <scope>NUCLEOTIDE SEQUENCE [LARGE SCALE GENOMIC DNA]</scope>
    <source>
        <strain evidence="1 2">DSM 103164</strain>
    </source>
</reference>
<gene>
    <name evidence="1" type="ORF">GGQ54_001271</name>
</gene>
<comment type="caution">
    <text evidence="1">The sequence shown here is derived from an EMBL/GenBank/DDBJ whole genome shotgun (WGS) entry which is preliminary data.</text>
</comment>
<name>A0A7Z0D8I7_9ACTN</name>
<dbReference type="AlphaFoldDB" id="A0A7Z0D8I7"/>
<dbReference type="Proteomes" id="UP000527616">
    <property type="component" value="Unassembled WGS sequence"/>
</dbReference>
<accession>A0A7Z0D8I7</accession>